<evidence type="ECO:0000256" key="6">
    <source>
        <dbReference type="ARBA" id="ARBA00022525"/>
    </source>
</evidence>
<dbReference type="PANTHER" id="PTHR11552:SF115">
    <property type="entry name" value="DEHYDROGENASE XPTC-RELATED"/>
    <property type="match status" value="1"/>
</dbReference>
<dbReference type="GO" id="GO:0033718">
    <property type="term" value="F:pyranose dehydrogenase (acceptor) activity"/>
    <property type="evidence" value="ECO:0007669"/>
    <property type="project" value="UniProtKB-EC"/>
</dbReference>
<comment type="catalytic activity">
    <reaction evidence="11">
        <text>pyranose + acceptor = pyranos-3-ulose + reduced acceptor.</text>
        <dbReference type="EC" id="1.1.99.29"/>
    </reaction>
</comment>
<keyword evidence="19" id="KW-1185">Reference proteome</keyword>
<feature type="binding site" evidence="14">
    <location>
        <position position="247"/>
    </location>
    <ligand>
        <name>FAD</name>
        <dbReference type="ChEBI" id="CHEBI:57692"/>
    </ligand>
</feature>
<feature type="chain" id="PRO_5040979832" description="pyranose dehydrogenase (acceptor)" evidence="16">
    <location>
        <begin position="24"/>
        <end position="623"/>
    </location>
</feature>
<evidence type="ECO:0000256" key="10">
    <source>
        <dbReference type="ARBA" id="ARBA00034010"/>
    </source>
</evidence>
<dbReference type="SUPFAM" id="SSF54373">
    <property type="entry name" value="FAD-linked reductases, C-terminal domain"/>
    <property type="match status" value="1"/>
</dbReference>
<evidence type="ECO:0000256" key="12">
    <source>
        <dbReference type="ARBA" id="ARBA00034050"/>
    </source>
</evidence>
<dbReference type="GO" id="GO:0044550">
    <property type="term" value="P:secondary metabolite biosynthetic process"/>
    <property type="evidence" value="ECO:0007669"/>
    <property type="project" value="TreeGrafter"/>
</dbReference>
<keyword evidence="14" id="KW-0274">FAD</keyword>
<dbReference type="Pfam" id="PF00732">
    <property type="entry name" value="GMC_oxred_N"/>
    <property type="match status" value="1"/>
</dbReference>
<sequence>MAQLTSRLLGFIQLLAVLGAAHGYIGMVEELQARQINPGQLAAAYDYIVVGGGQSGLAIANRLSEDTGRSVLIVEYGYINDNPGQLDPSSATAYPPANMFNISSVPQPALGNRQQQILAASVVGGGNPGWSWDGLLPYFKKATTLNPPRADLAAEFNITYDIDRAYGNGPIHGTFPDFLWPGMKVQWNAWKDLGIQINYEGAAGDAYGAYWTPSATDTQYRRSYARTRYFEPVSTRQNLKLLVGHRVNEVLFNADKRAEAVTIQQRGTPNGATTITVKATQEIILTSGWLHTPQILQRSGIGPSALLQQAGINVLVDLPGVGSNHQEHPYFFGQFSYQTDVTPNPSSLFADAQFRNWADQQWQQRKGPRSIGVGNGLATVPLPDLSTRYQAIIDKAKAQNAATYLPRTYTPEQIQGFTAQRDVMLASFGKRDNGVVEIPFSGSAGNILVLMKPLSRGTVLLNTADRYAEPIVDFNANVNPVDVDIMADMLRFYRRWMQTPSMRQLTPAEQSPGAGVSSDQQISNYLATTVATHTCATVYAIAEKASDLIKARYDPTIPSPPNTPGTTQPGSPPPTTSNPQPTQPPSCAVPKWGQCGGQGYSGCTTCESGSTCSISNTWYSQCL</sequence>
<evidence type="ECO:0000256" key="14">
    <source>
        <dbReference type="PIRSR" id="PIRSR000137-2"/>
    </source>
</evidence>
<dbReference type="PROSITE" id="PS51164">
    <property type="entry name" value="CBM1_2"/>
    <property type="match status" value="1"/>
</dbReference>
<evidence type="ECO:0000259" key="17">
    <source>
        <dbReference type="PROSITE" id="PS51164"/>
    </source>
</evidence>
<dbReference type="GO" id="GO:0005975">
    <property type="term" value="P:carbohydrate metabolic process"/>
    <property type="evidence" value="ECO:0007669"/>
    <property type="project" value="InterPro"/>
</dbReference>
<dbReference type="PIRSF" id="PIRSF000137">
    <property type="entry name" value="Alcohol_oxidase"/>
    <property type="match status" value="1"/>
</dbReference>
<dbReference type="SUPFAM" id="SSF57180">
    <property type="entry name" value="Cellulose-binding domain"/>
    <property type="match status" value="1"/>
</dbReference>
<evidence type="ECO:0000256" key="4">
    <source>
        <dbReference type="ARBA" id="ARBA00011245"/>
    </source>
</evidence>
<dbReference type="InterPro" id="IPR035971">
    <property type="entry name" value="CBD_sf"/>
</dbReference>
<evidence type="ECO:0000256" key="11">
    <source>
        <dbReference type="ARBA" id="ARBA00034029"/>
    </source>
</evidence>
<dbReference type="EC" id="1.1.99.29" evidence="5"/>
<gene>
    <name evidence="18" type="ORF">NLJ89_g5038</name>
</gene>
<dbReference type="Gene3D" id="3.50.50.60">
    <property type="entry name" value="FAD/NAD(P)-binding domain"/>
    <property type="match status" value="2"/>
</dbReference>
<comment type="catalytic activity">
    <reaction evidence="13">
        <text>a pyranoside + acceptor = a pyranosid-3,4-diulose + reduced acceptor.</text>
        <dbReference type="EC" id="1.1.99.29"/>
    </reaction>
</comment>
<dbReference type="SMART" id="SM00236">
    <property type="entry name" value="fCBD"/>
    <property type="match status" value="1"/>
</dbReference>
<comment type="catalytic activity">
    <reaction evidence="9">
        <text>pyranose + acceptor = pyranos-2-ulose + reduced acceptor.</text>
        <dbReference type="EC" id="1.1.99.29"/>
    </reaction>
</comment>
<organism evidence="18 19">
    <name type="scientific">Agrocybe chaxingu</name>
    <dbReference type="NCBI Taxonomy" id="84603"/>
    <lineage>
        <taxon>Eukaryota</taxon>
        <taxon>Fungi</taxon>
        <taxon>Dikarya</taxon>
        <taxon>Basidiomycota</taxon>
        <taxon>Agaricomycotina</taxon>
        <taxon>Agaricomycetes</taxon>
        <taxon>Agaricomycetidae</taxon>
        <taxon>Agaricales</taxon>
        <taxon>Agaricineae</taxon>
        <taxon>Strophariaceae</taxon>
        <taxon>Agrocybe</taxon>
    </lineage>
</organism>
<evidence type="ECO:0000256" key="15">
    <source>
        <dbReference type="SAM" id="MobiDB-lite"/>
    </source>
</evidence>
<evidence type="ECO:0000256" key="7">
    <source>
        <dbReference type="ARBA" id="ARBA00022729"/>
    </source>
</evidence>
<proteinExistence type="inferred from homology"/>
<dbReference type="GO" id="GO:0030248">
    <property type="term" value="F:cellulose binding"/>
    <property type="evidence" value="ECO:0007669"/>
    <property type="project" value="InterPro"/>
</dbReference>
<dbReference type="Gene3D" id="3.30.560.10">
    <property type="entry name" value="Glucose Oxidase, domain 3"/>
    <property type="match status" value="2"/>
</dbReference>
<dbReference type="Pfam" id="PF05199">
    <property type="entry name" value="GMC_oxred_C"/>
    <property type="match status" value="1"/>
</dbReference>
<evidence type="ECO:0000256" key="2">
    <source>
        <dbReference type="ARBA" id="ARBA00004613"/>
    </source>
</evidence>
<evidence type="ECO:0000256" key="1">
    <source>
        <dbReference type="ARBA" id="ARBA00001974"/>
    </source>
</evidence>
<keyword evidence="7 16" id="KW-0732">Signal</keyword>
<protein>
    <recommendedName>
        <fullName evidence="5">pyranose dehydrogenase (acceptor)</fullName>
        <ecNumber evidence="5">1.1.99.29</ecNumber>
    </recommendedName>
</protein>
<dbReference type="GO" id="GO:0005576">
    <property type="term" value="C:extracellular region"/>
    <property type="evidence" value="ECO:0007669"/>
    <property type="project" value="UniProtKB-SubCell"/>
</dbReference>
<keyword evidence="6" id="KW-0964">Secreted</keyword>
<comment type="catalytic activity">
    <reaction evidence="10">
        <text>pyranose + acceptor = pyranos-2,3-diulose + reduced acceptor.</text>
        <dbReference type="EC" id="1.1.99.29"/>
    </reaction>
</comment>
<dbReference type="InterPro" id="IPR000254">
    <property type="entry name" value="CBD"/>
</dbReference>
<dbReference type="PROSITE" id="PS00562">
    <property type="entry name" value="CBM1_1"/>
    <property type="match status" value="1"/>
</dbReference>
<dbReference type="InterPro" id="IPR000172">
    <property type="entry name" value="GMC_OxRdtase_N"/>
</dbReference>
<dbReference type="InterPro" id="IPR012132">
    <property type="entry name" value="GMC_OxRdtase"/>
</dbReference>
<feature type="binding site" evidence="14">
    <location>
        <position position="122"/>
    </location>
    <ligand>
        <name>FAD</name>
        <dbReference type="ChEBI" id="CHEBI:57692"/>
    </ligand>
</feature>
<dbReference type="Pfam" id="PF00734">
    <property type="entry name" value="CBM_1"/>
    <property type="match status" value="1"/>
</dbReference>
<accession>A0A9W8MTZ8</accession>
<feature type="signal peptide" evidence="16">
    <location>
        <begin position="1"/>
        <end position="23"/>
    </location>
</feature>
<comment type="similarity">
    <text evidence="3">Belongs to the GMC oxidoreductase family.</text>
</comment>
<dbReference type="AlphaFoldDB" id="A0A9W8MTZ8"/>
<dbReference type="PANTHER" id="PTHR11552">
    <property type="entry name" value="GLUCOSE-METHANOL-CHOLINE GMC OXIDOREDUCTASE"/>
    <property type="match status" value="1"/>
</dbReference>
<feature type="domain" description="CBM1" evidence="17">
    <location>
        <begin position="587"/>
        <end position="623"/>
    </location>
</feature>
<evidence type="ECO:0000313" key="18">
    <source>
        <dbReference type="EMBL" id="KAJ3509775.1"/>
    </source>
</evidence>
<name>A0A9W8MTZ8_9AGAR</name>
<dbReference type="OrthoDB" id="269227at2759"/>
<dbReference type="InterPro" id="IPR036188">
    <property type="entry name" value="FAD/NAD-bd_sf"/>
</dbReference>
<comment type="caution">
    <text evidence="18">The sequence shown here is derived from an EMBL/GenBank/DDBJ whole genome shotgun (WGS) entry which is preliminary data.</text>
</comment>
<comment type="function">
    <text evidence="8">Catalyzes the single-oxidation or sequential double oxidation reaction of carbohydrates primarily at carbon-2 and/or carbon-3 with the concomitant reduction of the flavin. The enzyme exhibits a broad sugar substrate specificity, oxidizing different aldopyranoses to the corresponding C-1, C-2, C-3 or C-1,2, C-2,3 and C-3,4 (di)dehydro sugars with substrate-specific regioselectivity. Accepts only a narrow range of electron acceptors such as substituted benzoquinones and complexed metal ions and reacts extremely slowly with O(2) as acceptor. May play a role in the natural recycling of plant matter by oxidizing all major monosaccharides in lignocellulose and by reducing quinone compounds or reactive radical species generated during lignin depolymerization.</text>
</comment>
<comment type="subunit">
    <text evidence="4">Monomer.</text>
</comment>
<comment type="subcellular location">
    <subcellularLocation>
        <location evidence="2">Secreted</location>
    </subcellularLocation>
</comment>
<dbReference type="InterPro" id="IPR007867">
    <property type="entry name" value="GMC_OxRtase_C"/>
</dbReference>
<evidence type="ECO:0000313" key="19">
    <source>
        <dbReference type="Proteomes" id="UP001148786"/>
    </source>
</evidence>
<dbReference type="EMBL" id="JANKHO010000452">
    <property type="protein sequence ID" value="KAJ3509775.1"/>
    <property type="molecule type" value="Genomic_DNA"/>
</dbReference>
<evidence type="ECO:0000256" key="16">
    <source>
        <dbReference type="SAM" id="SignalP"/>
    </source>
</evidence>
<comment type="cofactor">
    <cofactor evidence="1 14">
        <name>FAD</name>
        <dbReference type="ChEBI" id="CHEBI:57692"/>
    </cofactor>
</comment>
<dbReference type="Proteomes" id="UP001148786">
    <property type="component" value="Unassembled WGS sequence"/>
</dbReference>
<dbReference type="GO" id="GO:0050660">
    <property type="term" value="F:flavin adenine dinucleotide binding"/>
    <property type="evidence" value="ECO:0007669"/>
    <property type="project" value="InterPro"/>
</dbReference>
<keyword evidence="14" id="KW-0285">Flavoprotein</keyword>
<feature type="region of interest" description="Disordered" evidence="15">
    <location>
        <begin position="552"/>
        <end position="585"/>
    </location>
</feature>
<comment type="catalytic activity">
    <reaction evidence="12">
        <text>a pyranoside + acceptor = a pyranosid-3-ulose + reduced acceptor.</text>
        <dbReference type="EC" id="1.1.99.29"/>
    </reaction>
</comment>
<evidence type="ECO:0000256" key="8">
    <source>
        <dbReference type="ARBA" id="ARBA00024699"/>
    </source>
</evidence>
<evidence type="ECO:0000256" key="13">
    <source>
        <dbReference type="ARBA" id="ARBA00034059"/>
    </source>
</evidence>
<evidence type="ECO:0000256" key="5">
    <source>
        <dbReference type="ARBA" id="ARBA00013177"/>
    </source>
</evidence>
<evidence type="ECO:0000256" key="3">
    <source>
        <dbReference type="ARBA" id="ARBA00010790"/>
    </source>
</evidence>
<reference evidence="18" key="1">
    <citation type="submission" date="2022-07" db="EMBL/GenBank/DDBJ databases">
        <title>Genome Sequence of Agrocybe chaxingu.</title>
        <authorList>
            <person name="Buettner E."/>
        </authorList>
    </citation>
    <scope>NUCLEOTIDE SEQUENCE</scope>
    <source>
        <strain evidence="18">MP-N11</strain>
    </source>
</reference>
<feature type="compositionally biased region" description="Pro residues" evidence="15">
    <location>
        <begin position="570"/>
        <end position="584"/>
    </location>
</feature>
<dbReference type="SUPFAM" id="SSF51905">
    <property type="entry name" value="FAD/NAD(P)-binding domain"/>
    <property type="match status" value="1"/>
</dbReference>
<evidence type="ECO:0000256" key="9">
    <source>
        <dbReference type="ARBA" id="ARBA00033986"/>
    </source>
</evidence>